<reference evidence="2 3" key="1">
    <citation type="submission" date="2018-03" db="EMBL/GenBank/DDBJ databases">
        <title>Lachnoclostridium SNUG30386 gen.nov., sp.nov., isolated from human faeces.</title>
        <authorList>
            <person name="Seo B."/>
            <person name="Jeon K."/>
            <person name="Ko G."/>
        </authorList>
    </citation>
    <scope>NUCLEOTIDE SEQUENCE [LARGE SCALE GENOMIC DNA]</scope>
    <source>
        <strain evidence="2 3">SNUG30386</strain>
    </source>
</reference>
<name>A0A2T3FUT5_9CLOT</name>
<keyword evidence="3" id="KW-1185">Reference proteome</keyword>
<evidence type="ECO:0000313" key="3">
    <source>
        <dbReference type="Proteomes" id="UP000241048"/>
    </source>
</evidence>
<protein>
    <submittedName>
        <fullName evidence="2">Integrase</fullName>
    </submittedName>
</protein>
<feature type="region of interest" description="Disordered" evidence="1">
    <location>
        <begin position="157"/>
        <end position="180"/>
    </location>
</feature>
<comment type="caution">
    <text evidence="2">The sequence shown here is derived from an EMBL/GenBank/DDBJ whole genome shotgun (WGS) entry which is preliminary data.</text>
</comment>
<dbReference type="EMBL" id="PYLO01000001">
    <property type="protein sequence ID" value="PST39045.1"/>
    <property type="molecule type" value="Genomic_DNA"/>
</dbReference>
<proteinExistence type="predicted"/>
<evidence type="ECO:0000256" key="1">
    <source>
        <dbReference type="SAM" id="MobiDB-lite"/>
    </source>
</evidence>
<gene>
    <name evidence="2" type="ORF">C7U56_03775</name>
</gene>
<accession>A0A2T3FUT5</accession>
<sequence length="223" mass="25487">MPPKEQALETERDAKAEELESTFSYDGYQVVRKELFAHLRDPAIVIRKDSITFNTACISGLEDVVYVHVMFNSDLKRIVVRGCDENDKDALRWCIAKPDKRKSRKMSCKPFSELVYNEMGWDSDCRYKILGYRINFEGETLYVFDLLVPEIFHESQKRKKGESAPQSEETKPVNTRKGFYPDDIAGTFGVPVEEHLKESEVKQIDGYVSMGILTGKVPNASAD</sequence>
<dbReference type="Proteomes" id="UP000241048">
    <property type="component" value="Unassembled WGS sequence"/>
</dbReference>
<dbReference type="AlphaFoldDB" id="A0A2T3FUT5"/>
<evidence type="ECO:0000313" key="2">
    <source>
        <dbReference type="EMBL" id="PST39045.1"/>
    </source>
</evidence>
<organism evidence="2 3">
    <name type="scientific">Clostridium fessum</name>
    <dbReference type="NCBI Taxonomy" id="2126740"/>
    <lineage>
        <taxon>Bacteria</taxon>
        <taxon>Bacillati</taxon>
        <taxon>Bacillota</taxon>
        <taxon>Clostridia</taxon>
        <taxon>Eubacteriales</taxon>
        <taxon>Clostridiaceae</taxon>
        <taxon>Clostridium</taxon>
    </lineage>
</organism>